<organism evidence="1 2">
    <name type="scientific">Candidatus Avitreponema avistercoris</name>
    <dbReference type="NCBI Taxonomy" id="2840705"/>
    <lineage>
        <taxon>Bacteria</taxon>
        <taxon>Pseudomonadati</taxon>
        <taxon>Spirochaetota</taxon>
        <taxon>Spirochaetia</taxon>
        <taxon>Spirochaetales</taxon>
        <taxon>Candidatus Avitreponema</taxon>
    </lineage>
</organism>
<protein>
    <submittedName>
        <fullName evidence="1">Uncharacterized protein</fullName>
    </submittedName>
</protein>
<dbReference type="EMBL" id="JADIMS010000110">
    <property type="protein sequence ID" value="MBO8450654.1"/>
    <property type="molecule type" value="Genomic_DNA"/>
</dbReference>
<dbReference type="AlphaFoldDB" id="A0A9D9EU61"/>
<comment type="caution">
    <text evidence="1">The sequence shown here is derived from an EMBL/GenBank/DDBJ whole genome shotgun (WGS) entry which is preliminary data.</text>
</comment>
<reference evidence="1" key="2">
    <citation type="journal article" date="2021" name="PeerJ">
        <title>Extensive microbial diversity within the chicken gut microbiome revealed by metagenomics and culture.</title>
        <authorList>
            <person name="Gilroy R."/>
            <person name="Ravi A."/>
            <person name="Getino M."/>
            <person name="Pursley I."/>
            <person name="Horton D.L."/>
            <person name="Alikhan N.F."/>
            <person name="Baker D."/>
            <person name="Gharbi K."/>
            <person name="Hall N."/>
            <person name="Watson M."/>
            <person name="Adriaenssens E.M."/>
            <person name="Foster-Nyarko E."/>
            <person name="Jarju S."/>
            <person name="Secka A."/>
            <person name="Antonio M."/>
            <person name="Oren A."/>
            <person name="Chaudhuri R.R."/>
            <person name="La Ragione R."/>
            <person name="Hildebrand F."/>
            <person name="Pallen M.J."/>
        </authorList>
    </citation>
    <scope>NUCLEOTIDE SEQUENCE</scope>
    <source>
        <strain evidence="1">B3-4054</strain>
    </source>
</reference>
<gene>
    <name evidence="1" type="ORF">IAA96_06065</name>
</gene>
<sequence>MKAMDLFEAYAQNKLPMDEGYIISSFFKEDSTYSIYEIVSYASVKDIYSTSDSLTFQTNGKKLFLLAEPSNYHQKTTEPYCRPKEYMVPFRFKETEHIVCKNQMNIYFGKEPQQAISAFTVFHPEGINFSFLFYVRPDLFDTIEKFLTQTLNQEAGVPRIDAARAAKRLAVLCKEKLTWN</sequence>
<proteinExistence type="predicted"/>
<name>A0A9D9EU61_9SPIR</name>
<evidence type="ECO:0000313" key="1">
    <source>
        <dbReference type="EMBL" id="MBO8450654.1"/>
    </source>
</evidence>
<reference evidence="1" key="1">
    <citation type="submission" date="2020-10" db="EMBL/GenBank/DDBJ databases">
        <authorList>
            <person name="Gilroy R."/>
        </authorList>
    </citation>
    <scope>NUCLEOTIDE SEQUENCE</scope>
    <source>
        <strain evidence="1">B3-4054</strain>
    </source>
</reference>
<evidence type="ECO:0000313" key="2">
    <source>
        <dbReference type="Proteomes" id="UP000823616"/>
    </source>
</evidence>
<accession>A0A9D9EU61</accession>
<dbReference type="Proteomes" id="UP000823616">
    <property type="component" value="Unassembled WGS sequence"/>
</dbReference>